<dbReference type="GO" id="GO:0005886">
    <property type="term" value="C:plasma membrane"/>
    <property type="evidence" value="ECO:0007669"/>
    <property type="project" value="UniProtKB-SubCell"/>
</dbReference>
<comment type="subcellular location">
    <subcellularLocation>
        <location evidence="1">Cell membrane</location>
        <topology evidence="1">Multi-pass membrane protein</topology>
    </subcellularLocation>
</comment>
<evidence type="ECO:0000259" key="8">
    <source>
        <dbReference type="PROSITE" id="PS50893"/>
    </source>
</evidence>
<dbReference type="PROSITE" id="PS50893">
    <property type="entry name" value="ABC_TRANSPORTER_2"/>
    <property type="match status" value="1"/>
</dbReference>
<dbReference type="InterPro" id="IPR036640">
    <property type="entry name" value="ABC1_TM_sf"/>
</dbReference>
<dbReference type="InterPro" id="IPR011527">
    <property type="entry name" value="ABC1_TM_dom"/>
</dbReference>
<dbReference type="InterPro" id="IPR017871">
    <property type="entry name" value="ABC_transporter-like_CS"/>
</dbReference>
<feature type="transmembrane region" description="Helical" evidence="7">
    <location>
        <begin position="133"/>
        <end position="151"/>
    </location>
</feature>
<feature type="domain" description="ABC transporter" evidence="8">
    <location>
        <begin position="338"/>
        <end position="549"/>
    </location>
</feature>
<dbReference type="PROSITE" id="PS50929">
    <property type="entry name" value="ABC_TM1F"/>
    <property type="match status" value="1"/>
</dbReference>
<evidence type="ECO:0000256" key="2">
    <source>
        <dbReference type="ARBA" id="ARBA00022692"/>
    </source>
</evidence>
<organism evidence="10 11">
    <name type="scientific">Thalassovita mangrovi</name>
    <dbReference type="NCBI Taxonomy" id="2692236"/>
    <lineage>
        <taxon>Bacteria</taxon>
        <taxon>Pseudomonadati</taxon>
        <taxon>Pseudomonadota</taxon>
        <taxon>Alphaproteobacteria</taxon>
        <taxon>Rhodobacterales</taxon>
        <taxon>Roseobacteraceae</taxon>
        <taxon>Thalassovita</taxon>
    </lineage>
</organism>
<feature type="transmembrane region" description="Helical" evidence="7">
    <location>
        <begin position="20"/>
        <end position="45"/>
    </location>
</feature>
<dbReference type="GO" id="GO:0140359">
    <property type="term" value="F:ABC-type transporter activity"/>
    <property type="evidence" value="ECO:0007669"/>
    <property type="project" value="InterPro"/>
</dbReference>
<dbReference type="Pfam" id="PF00005">
    <property type="entry name" value="ABC_tran"/>
    <property type="match status" value="1"/>
</dbReference>
<name>A0A6L8LIN4_9RHOB</name>
<evidence type="ECO:0000256" key="1">
    <source>
        <dbReference type="ARBA" id="ARBA00004651"/>
    </source>
</evidence>
<comment type="caution">
    <text evidence="10">The sequence shown here is derived from an EMBL/GenBank/DDBJ whole genome shotgun (WGS) entry which is preliminary data.</text>
</comment>
<proteinExistence type="predicted"/>
<dbReference type="InterPro" id="IPR027417">
    <property type="entry name" value="P-loop_NTPase"/>
</dbReference>
<dbReference type="SUPFAM" id="SSF52540">
    <property type="entry name" value="P-loop containing nucleoside triphosphate hydrolases"/>
    <property type="match status" value="1"/>
</dbReference>
<evidence type="ECO:0000313" key="11">
    <source>
        <dbReference type="Proteomes" id="UP000479043"/>
    </source>
</evidence>
<dbReference type="PANTHER" id="PTHR24221:SF654">
    <property type="entry name" value="ATP-BINDING CASSETTE SUB-FAMILY B MEMBER 6"/>
    <property type="match status" value="1"/>
</dbReference>
<keyword evidence="3" id="KW-0547">Nucleotide-binding</keyword>
<dbReference type="InterPro" id="IPR014216">
    <property type="entry name" value="ABC_transptr_CydD"/>
</dbReference>
<feature type="transmembrane region" description="Helical" evidence="7">
    <location>
        <begin position="235"/>
        <end position="260"/>
    </location>
</feature>
<dbReference type="Gene3D" id="1.20.1560.10">
    <property type="entry name" value="ABC transporter type 1, transmembrane domain"/>
    <property type="match status" value="1"/>
</dbReference>
<keyword evidence="6 7" id="KW-0472">Membrane</keyword>
<dbReference type="GO" id="GO:0042883">
    <property type="term" value="P:cysteine transport"/>
    <property type="evidence" value="ECO:0007669"/>
    <property type="project" value="InterPro"/>
</dbReference>
<dbReference type="GO" id="GO:0005524">
    <property type="term" value="F:ATP binding"/>
    <property type="evidence" value="ECO:0007669"/>
    <property type="project" value="UniProtKB-KW"/>
</dbReference>
<evidence type="ECO:0000256" key="4">
    <source>
        <dbReference type="ARBA" id="ARBA00022840"/>
    </source>
</evidence>
<feature type="transmembrane region" description="Helical" evidence="7">
    <location>
        <begin position="157"/>
        <end position="177"/>
    </location>
</feature>
<evidence type="ECO:0000256" key="3">
    <source>
        <dbReference type="ARBA" id="ARBA00022741"/>
    </source>
</evidence>
<dbReference type="PANTHER" id="PTHR24221">
    <property type="entry name" value="ATP-BINDING CASSETTE SUB-FAMILY B"/>
    <property type="match status" value="1"/>
</dbReference>
<dbReference type="Gene3D" id="3.40.50.300">
    <property type="entry name" value="P-loop containing nucleotide triphosphate hydrolases"/>
    <property type="match status" value="1"/>
</dbReference>
<feature type="transmembrane region" description="Helical" evidence="7">
    <location>
        <begin position="51"/>
        <end position="70"/>
    </location>
</feature>
<evidence type="ECO:0000259" key="9">
    <source>
        <dbReference type="PROSITE" id="PS50929"/>
    </source>
</evidence>
<evidence type="ECO:0000313" key="10">
    <source>
        <dbReference type="EMBL" id="MYM55891.1"/>
    </source>
</evidence>
<gene>
    <name evidence="10" type="primary">cydD</name>
    <name evidence="10" type="ORF">GR167_11310</name>
</gene>
<dbReference type="CDD" id="cd18584">
    <property type="entry name" value="ABC_6TM_AarD_CydD"/>
    <property type="match status" value="1"/>
</dbReference>
<dbReference type="PROSITE" id="PS00211">
    <property type="entry name" value="ABC_TRANSPORTER_1"/>
    <property type="match status" value="1"/>
</dbReference>
<dbReference type="InterPro" id="IPR003593">
    <property type="entry name" value="AAA+_ATPase"/>
</dbReference>
<dbReference type="InterPro" id="IPR003439">
    <property type="entry name" value="ABC_transporter-like_ATP-bd"/>
</dbReference>
<dbReference type="Proteomes" id="UP000479043">
    <property type="component" value="Unassembled WGS sequence"/>
</dbReference>
<evidence type="ECO:0000256" key="6">
    <source>
        <dbReference type="ARBA" id="ARBA00023136"/>
    </source>
</evidence>
<dbReference type="InterPro" id="IPR039421">
    <property type="entry name" value="Type_1_exporter"/>
</dbReference>
<dbReference type="EMBL" id="WWEN01000004">
    <property type="protein sequence ID" value="MYM55891.1"/>
    <property type="molecule type" value="Genomic_DNA"/>
</dbReference>
<accession>A0A6L8LIN4</accession>
<keyword evidence="11" id="KW-1185">Reference proteome</keyword>
<protein>
    <submittedName>
        <fullName evidence="10">Thiol reductant ABC exporter subunit CydD</fullName>
    </submittedName>
</protein>
<keyword evidence="5 7" id="KW-1133">Transmembrane helix</keyword>
<evidence type="ECO:0000256" key="7">
    <source>
        <dbReference type="SAM" id="Phobius"/>
    </source>
</evidence>
<dbReference type="SUPFAM" id="SSF90123">
    <property type="entry name" value="ABC transporter transmembrane region"/>
    <property type="match status" value="1"/>
</dbReference>
<dbReference type="GO" id="GO:0016887">
    <property type="term" value="F:ATP hydrolysis activity"/>
    <property type="evidence" value="ECO:0007669"/>
    <property type="project" value="InterPro"/>
</dbReference>
<dbReference type="NCBIfam" id="TIGR02857">
    <property type="entry name" value="CydD"/>
    <property type="match status" value="1"/>
</dbReference>
<evidence type="ECO:0000256" key="5">
    <source>
        <dbReference type="ARBA" id="ARBA00022989"/>
    </source>
</evidence>
<reference evidence="10 11" key="1">
    <citation type="submission" date="2020-01" db="EMBL/GenBank/DDBJ databases">
        <authorList>
            <person name="Chen S."/>
        </authorList>
    </citation>
    <scope>NUCLEOTIDE SEQUENCE [LARGE SCALE GENOMIC DNA]</scope>
    <source>
        <strain evidence="10 11">GS-10</strain>
    </source>
</reference>
<keyword evidence="4" id="KW-0067">ATP-binding</keyword>
<sequence>MPISTDPCGDSEPRREKIGIWLSLCAALIWPLQAAIIAWVLANLLTGEAAISAPLAAGGFMALAVLRAGIEAASQRFLSDSAEARVAALRAEILTVETRAATASQIGGAGALAALASEKLEALRPYMLRYRPARLRSTVMPLLLLAIAAWYSWAVALVFLLAGPLIPVFMALVGWAAKSASEKQMVEIGQLSDLLVDRLAALSDLRLIGAGAPVIDGFADASESLRVRTMAVLRIAFLSSTVLELFSALGVAMVAIWVGFTLLGELSWGAWGAQLTPFAGIYMLLLAPEFFQPLRDLAAAWHDKAAADAVLDEMDQWRDDERAARLGQGDRVAALATLPTVRLRDVCLHRGTRQICYPDIDIAPGDSLAITGPSGCGKTTLLRLLAGLEVPENGAVLLGDAPLSDDNADAWRAGIGWMPQAPHFLSRSLRHNIGFGAPLRPDLLQKAQLPGVIDALPKGDLTILGERGAGLSGGEARRVTLARALHRGPGILLADEPTADLDAQTADAIIDGLLEYAAAGGTLVVATHDPRLMEKAGKVLKLAAEEGAA</sequence>
<dbReference type="SMART" id="SM00382">
    <property type="entry name" value="AAA"/>
    <property type="match status" value="1"/>
</dbReference>
<dbReference type="Pfam" id="PF00664">
    <property type="entry name" value="ABC_membrane"/>
    <property type="match status" value="1"/>
</dbReference>
<dbReference type="AlphaFoldDB" id="A0A6L8LIN4"/>
<keyword evidence="2 7" id="KW-0812">Transmembrane</keyword>
<feature type="domain" description="ABC transmembrane type-1" evidence="9">
    <location>
        <begin position="18"/>
        <end position="306"/>
    </location>
</feature>